<name>A0A9Q3ESB8_9BASI</name>
<proteinExistence type="predicted"/>
<protein>
    <submittedName>
        <fullName evidence="2">Uncharacterized protein</fullName>
    </submittedName>
</protein>
<evidence type="ECO:0000256" key="1">
    <source>
        <dbReference type="SAM" id="MobiDB-lite"/>
    </source>
</evidence>
<dbReference type="OrthoDB" id="5552562at2759"/>
<evidence type="ECO:0000313" key="3">
    <source>
        <dbReference type="Proteomes" id="UP000765509"/>
    </source>
</evidence>
<feature type="region of interest" description="Disordered" evidence="1">
    <location>
        <begin position="52"/>
        <end position="102"/>
    </location>
</feature>
<accession>A0A9Q3ESB8</accession>
<sequence length="138" mass="16058">MSRIGDWGERAYIHVYRRGLESRPLDKLASHPDNFDSLQELLGITLELDTRYQERQEEMSSHQEKKPPVTGSNSFRPSQDSSSKKPHHKQSKKGNNFQFSKDKPHSAFLNLYNRIISSKKERRNKEDLCTYCGGKHPI</sequence>
<keyword evidence="3" id="KW-1185">Reference proteome</keyword>
<evidence type="ECO:0000313" key="2">
    <source>
        <dbReference type="EMBL" id="MBW0522812.1"/>
    </source>
</evidence>
<dbReference type="AlphaFoldDB" id="A0A9Q3ESB8"/>
<reference evidence="2" key="1">
    <citation type="submission" date="2021-03" db="EMBL/GenBank/DDBJ databases">
        <title>Draft genome sequence of rust myrtle Austropuccinia psidii MF-1, a brazilian biotype.</title>
        <authorList>
            <person name="Quecine M.C."/>
            <person name="Pachon D.M.R."/>
            <person name="Bonatelli M.L."/>
            <person name="Correr F.H."/>
            <person name="Franceschini L.M."/>
            <person name="Leite T.F."/>
            <person name="Margarido G.R.A."/>
            <person name="Almeida C.A."/>
            <person name="Ferrarezi J.A."/>
            <person name="Labate C.A."/>
        </authorList>
    </citation>
    <scope>NUCLEOTIDE SEQUENCE</scope>
    <source>
        <strain evidence="2">MF-1</strain>
    </source>
</reference>
<organism evidence="2 3">
    <name type="scientific">Austropuccinia psidii MF-1</name>
    <dbReference type="NCBI Taxonomy" id="1389203"/>
    <lineage>
        <taxon>Eukaryota</taxon>
        <taxon>Fungi</taxon>
        <taxon>Dikarya</taxon>
        <taxon>Basidiomycota</taxon>
        <taxon>Pucciniomycotina</taxon>
        <taxon>Pucciniomycetes</taxon>
        <taxon>Pucciniales</taxon>
        <taxon>Sphaerophragmiaceae</taxon>
        <taxon>Austropuccinia</taxon>
    </lineage>
</organism>
<comment type="caution">
    <text evidence="2">The sequence shown here is derived from an EMBL/GenBank/DDBJ whole genome shotgun (WGS) entry which is preliminary data.</text>
</comment>
<gene>
    <name evidence="2" type="ORF">O181_062527</name>
</gene>
<dbReference type="EMBL" id="AVOT02029833">
    <property type="protein sequence ID" value="MBW0522812.1"/>
    <property type="molecule type" value="Genomic_DNA"/>
</dbReference>
<feature type="compositionally biased region" description="Basic and acidic residues" evidence="1">
    <location>
        <begin position="52"/>
        <end position="67"/>
    </location>
</feature>
<dbReference type="Proteomes" id="UP000765509">
    <property type="component" value="Unassembled WGS sequence"/>
</dbReference>